<evidence type="ECO:0000313" key="4">
    <source>
        <dbReference type="Proteomes" id="UP000007347"/>
    </source>
</evidence>
<keyword evidence="1" id="KW-0472">Membrane</keyword>
<dbReference type="Proteomes" id="UP000007347">
    <property type="component" value="Chromosome"/>
</dbReference>
<keyword evidence="1" id="KW-1133">Transmembrane helix</keyword>
<name>K0NNY3_DESTT</name>
<dbReference type="GO" id="GO:0016887">
    <property type="term" value="F:ATP hydrolysis activity"/>
    <property type="evidence" value="ECO:0007669"/>
    <property type="project" value="InterPro"/>
</dbReference>
<proteinExistence type="predicted"/>
<evidence type="ECO:0000259" key="2">
    <source>
        <dbReference type="Pfam" id="PF13401"/>
    </source>
</evidence>
<dbReference type="AlphaFoldDB" id="K0NNY3"/>
<feature type="transmembrane region" description="Helical" evidence="1">
    <location>
        <begin position="351"/>
        <end position="372"/>
    </location>
</feature>
<dbReference type="SUPFAM" id="SSF52540">
    <property type="entry name" value="P-loop containing nucleoside triphosphate hydrolases"/>
    <property type="match status" value="1"/>
</dbReference>
<dbReference type="Gene3D" id="3.40.50.300">
    <property type="entry name" value="P-loop containing nucleotide triphosphate hydrolases"/>
    <property type="match status" value="1"/>
</dbReference>
<dbReference type="InterPro" id="IPR049945">
    <property type="entry name" value="AAA_22"/>
</dbReference>
<dbReference type="PANTHER" id="PTHR35894:SF1">
    <property type="entry name" value="PHOSPHORIBULOKINASE _ URIDINE KINASE FAMILY"/>
    <property type="match status" value="1"/>
</dbReference>
<accession>K0NNY3</accession>
<keyword evidence="4" id="KW-1185">Reference proteome</keyword>
<gene>
    <name evidence="3" type="ordered locus">TOL2_C36470</name>
</gene>
<dbReference type="HOGENOM" id="CLU_661794_0_0_7"/>
<organism evidence="3 4">
    <name type="scientific">Desulfobacula toluolica (strain DSM 7467 / Tol2)</name>
    <dbReference type="NCBI Taxonomy" id="651182"/>
    <lineage>
        <taxon>Bacteria</taxon>
        <taxon>Pseudomonadati</taxon>
        <taxon>Thermodesulfobacteriota</taxon>
        <taxon>Desulfobacteria</taxon>
        <taxon>Desulfobacterales</taxon>
        <taxon>Desulfobacteraceae</taxon>
        <taxon>Desulfobacula</taxon>
    </lineage>
</organism>
<feature type="domain" description="ORC1/DEAH AAA+ ATPase" evidence="2">
    <location>
        <begin position="45"/>
        <end position="177"/>
    </location>
</feature>
<dbReference type="PANTHER" id="PTHR35894">
    <property type="entry name" value="GENERAL SECRETION PATHWAY PROTEIN A-RELATED"/>
    <property type="match status" value="1"/>
</dbReference>
<dbReference type="Pfam" id="PF13401">
    <property type="entry name" value="AAA_22"/>
    <property type="match status" value="1"/>
</dbReference>
<evidence type="ECO:0000256" key="1">
    <source>
        <dbReference type="SAM" id="Phobius"/>
    </source>
</evidence>
<dbReference type="STRING" id="651182.TOL2_C36470"/>
<protein>
    <submittedName>
        <fullName evidence="3">Predicted general secretion pathway protein</fullName>
    </submittedName>
</protein>
<dbReference type="InterPro" id="IPR052026">
    <property type="entry name" value="ExeA_AAA_ATPase_DNA-bind"/>
</dbReference>
<sequence>MEKGYKSFYLMEKEPFDCHPSPEIFYKSKAHQNCWNYLLQGTKTNDPIFLVSGNYGSGKTLLSLKLISELKKDNRNSVYISTPTYDFSMLLEKILVELGITVEKTDELNELKLRKTVYDYFEKDSTDEKKKYIYLVIDDAQEFSDSYLTKLRLFASYNYLGYFPIRIFLFAHKNFLKTLNDQKNIALGQRIKRIYSLEDFDFEDIKEYIYFRLIHSGASGTPVFEDEAISAIETISKGNPRIINNICDNCLLVAGNQKLNQIDKSIVNQAVDAANMVGIEKTHPPGNSPSTDEKPKQTFVKKALPANKVYPYKDADIEAALARKPEKDLSENDLYEKKTKKNNLKDFGSRYGKTGILTILILIILFLLGYIFNQNRSDELSRLESNRDQIIRSVPADNYIVDHSLLFQKNPMQII</sequence>
<reference evidence="3 4" key="1">
    <citation type="journal article" date="2013" name="Environ. Microbiol.">
        <title>Complete genome, catabolic sub-proteomes and key-metabolites of Desulfobacula toluolica Tol2, a marine, aromatic compound-degrading, sulfate-reducing bacterium.</title>
        <authorList>
            <person name="Wohlbrand L."/>
            <person name="Jacob J.H."/>
            <person name="Kube M."/>
            <person name="Mussmann M."/>
            <person name="Jarling R."/>
            <person name="Beck A."/>
            <person name="Amann R."/>
            <person name="Wilkes H."/>
            <person name="Reinhardt R."/>
            <person name="Rabus R."/>
        </authorList>
    </citation>
    <scope>NUCLEOTIDE SEQUENCE [LARGE SCALE GENOMIC DNA]</scope>
    <source>
        <strain evidence="4">DSM 7467 / Tol2</strain>
    </source>
</reference>
<dbReference type="EMBL" id="FO203503">
    <property type="protein sequence ID" value="CCK81803.1"/>
    <property type="molecule type" value="Genomic_DNA"/>
</dbReference>
<dbReference type="InterPro" id="IPR027417">
    <property type="entry name" value="P-loop_NTPase"/>
</dbReference>
<keyword evidence="1" id="KW-0812">Transmembrane</keyword>
<evidence type="ECO:0000313" key="3">
    <source>
        <dbReference type="EMBL" id="CCK81803.1"/>
    </source>
</evidence>
<dbReference type="KEGG" id="dto:TOL2_C36470"/>